<dbReference type="OrthoDB" id="4956549at2759"/>
<evidence type="ECO:0000259" key="2">
    <source>
        <dbReference type="PROSITE" id="PS51704"/>
    </source>
</evidence>
<dbReference type="InterPro" id="IPR017946">
    <property type="entry name" value="PLC-like_Pdiesterase_TIM-brl"/>
</dbReference>
<gene>
    <name evidence="3" type="ORF">H634G_01378</name>
</gene>
<dbReference type="PANTHER" id="PTHR22958">
    <property type="entry name" value="GLYCEROPHOSPHORYL DIESTER PHOSPHODIESTERASE"/>
    <property type="match status" value="1"/>
</dbReference>
<dbReference type="Pfam" id="PF25329">
    <property type="entry name" value="C2_GDE1"/>
    <property type="match status" value="1"/>
</dbReference>
<sequence length="386" mass="42829">MPLQIMLKLYRCESINSKVVVSSGTSSLDEESLLGEKYESLIRERKVYLIDKETPAPAGTVLLSYVVAKPFPSLQKPSTSNQHRPENTFVQLVGHRDLQVTRDMEAVVYHDFSLGESSTDVPIHDLTLAQYQHVSSIHEPQSSALYNSVESSESLTNTKRPRAWSCGEESPQLIELRKRLEYTVHFQAQRFKPNSRGDVVQDSLTILEELLVKLPAEIGFNIEIKYPRLHEAAEAGVAPVAINMNDFIDVALTTVRKFGGKRQIGLSSFTPEVCILLSFKQSAYPVMFITNAGKVPMQDQELRAASLQTAVHLARLWNLSGIVFACETFLHCSRLVQFVKNTGLICAPYGLLNNDPANAIAKAAAGIDILMADRVKLIAESSINTL</sequence>
<evidence type="ECO:0000313" key="3">
    <source>
        <dbReference type="EMBL" id="KJK83249.1"/>
    </source>
</evidence>
<dbReference type="InterPro" id="IPR057506">
    <property type="entry name" value="C2_GPCPD1"/>
</dbReference>
<evidence type="ECO:0000256" key="1">
    <source>
        <dbReference type="ARBA" id="ARBA00022801"/>
    </source>
</evidence>
<dbReference type="PANTHER" id="PTHR22958:SF1">
    <property type="entry name" value="GLYCEROPHOSPHOCHOLINE PHOSPHODIESTERASE GPCPD1"/>
    <property type="match status" value="1"/>
</dbReference>
<organism evidence="3 4">
    <name type="scientific">Metarhizium anisopliae BRIP 53293</name>
    <dbReference type="NCBI Taxonomy" id="1291518"/>
    <lineage>
        <taxon>Eukaryota</taxon>
        <taxon>Fungi</taxon>
        <taxon>Dikarya</taxon>
        <taxon>Ascomycota</taxon>
        <taxon>Pezizomycotina</taxon>
        <taxon>Sordariomycetes</taxon>
        <taxon>Hypocreomycetidae</taxon>
        <taxon>Hypocreales</taxon>
        <taxon>Clavicipitaceae</taxon>
        <taxon>Metarhizium</taxon>
    </lineage>
</organism>
<dbReference type="GO" id="GO:0047389">
    <property type="term" value="F:glycerophosphocholine phosphodiesterase activity"/>
    <property type="evidence" value="ECO:0007669"/>
    <property type="project" value="TreeGrafter"/>
</dbReference>
<dbReference type="InterPro" id="IPR051578">
    <property type="entry name" value="GDPD"/>
</dbReference>
<keyword evidence="1" id="KW-0378">Hydrolase</keyword>
<dbReference type="Gene3D" id="3.20.20.190">
    <property type="entry name" value="Phosphatidylinositol (PI) phosphodiesterase"/>
    <property type="match status" value="1"/>
</dbReference>
<evidence type="ECO:0000313" key="4">
    <source>
        <dbReference type="Proteomes" id="UP000054544"/>
    </source>
</evidence>
<dbReference type="EMBL" id="KE384721">
    <property type="protein sequence ID" value="KJK83249.1"/>
    <property type="molecule type" value="Genomic_DNA"/>
</dbReference>
<accession>A0A0D9PAH8</accession>
<dbReference type="InterPro" id="IPR030395">
    <property type="entry name" value="GP_PDE_dom"/>
</dbReference>
<dbReference type="SUPFAM" id="SSF51695">
    <property type="entry name" value="PLC-like phosphodiesterases"/>
    <property type="match status" value="1"/>
</dbReference>
<dbReference type="Pfam" id="PF03009">
    <property type="entry name" value="GDPD"/>
    <property type="match status" value="1"/>
</dbReference>
<name>A0A0D9PAH8_METAN</name>
<keyword evidence="4" id="KW-1185">Reference proteome</keyword>
<feature type="domain" description="GP-PDE" evidence="2">
    <location>
        <begin position="59"/>
        <end position="382"/>
    </location>
</feature>
<dbReference type="GO" id="GO:0046475">
    <property type="term" value="P:glycerophospholipid catabolic process"/>
    <property type="evidence" value="ECO:0007669"/>
    <property type="project" value="TreeGrafter"/>
</dbReference>
<protein>
    <recommendedName>
        <fullName evidence="2">GP-PDE domain-containing protein</fullName>
    </recommendedName>
</protein>
<dbReference type="STRING" id="1291518.A0A0D9PAH8"/>
<dbReference type="PROSITE" id="PS51704">
    <property type="entry name" value="GP_PDE"/>
    <property type="match status" value="1"/>
</dbReference>
<proteinExistence type="predicted"/>
<dbReference type="AlphaFoldDB" id="A0A0D9PAH8"/>
<reference evidence="4" key="1">
    <citation type="journal article" date="2014" name="BMC Genomics">
        <title>The genome sequence of the biocontrol fungus Metarhizium anisopliae and comparative genomics of Metarhizium species.</title>
        <authorList>
            <person name="Pattemore J.A."/>
            <person name="Hane J.K."/>
            <person name="Williams A.H."/>
            <person name="Wilson B.A."/>
            <person name="Stodart B.J."/>
            <person name="Ash G.J."/>
        </authorList>
    </citation>
    <scope>NUCLEOTIDE SEQUENCE [LARGE SCALE GENOMIC DNA]</scope>
    <source>
        <strain evidence="4">BRIP 53293</strain>
    </source>
</reference>
<dbReference type="Proteomes" id="UP000054544">
    <property type="component" value="Unassembled WGS sequence"/>
</dbReference>